<organism evidence="3 4">
    <name type="scientific">Pristionchus mayeri</name>
    <dbReference type="NCBI Taxonomy" id="1317129"/>
    <lineage>
        <taxon>Eukaryota</taxon>
        <taxon>Metazoa</taxon>
        <taxon>Ecdysozoa</taxon>
        <taxon>Nematoda</taxon>
        <taxon>Chromadorea</taxon>
        <taxon>Rhabditida</taxon>
        <taxon>Rhabditina</taxon>
        <taxon>Diplogasteromorpha</taxon>
        <taxon>Diplogasteroidea</taxon>
        <taxon>Neodiplogasteridae</taxon>
        <taxon>Pristionchus</taxon>
    </lineage>
</organism>
<evidence type="ECO:0000313" key="4">
    <source>
        <dbReference type="Proteomes" id="UP001328107"/>
    </source>
</evidence>
<dbReference type="Gene3D" id="1.25.40.420">
    <property type="match status" value="1"/>
</dbReference>
<dbReference type="InterPro" id="IPR000210">
    <property type="entry name" value="BTB/POZ_dom"/>
</dbReference>
<feature type="signal peptide" evidence="1">
    <location>
        <begin position="1"/>
        <end position="21"/>
    </location>
</feature>
<sequence>MINFFQSSWLLLFICNRYSTSIHSPLFVMADFAGPLRPSDSWSTTEVRSLTHNHVWTIRGFSNCDVRYLETSVKIRDNKDGHRDQPVPCASSHEPSPITFRIRLHPQGNKESNKDFSFFQVFCNTNNTKYRAKFSVYNCRNEEIPTTVYTGTQQLHGYFEYIRRDLLLQHLSPQDELQLNLNLTVTFDTVTKCSQNMKKMETIEPKYQEISKDLELFMNSNKLTDFKIELNEGREINCHKVILAARSPVFQAMLEPHTEESKTGRVVIEDIDYEVMQEMLLYIYTGKTPNLSMYALDLLAVADRFQLQGLKDMADQHLRTSLVADTASRNLVYADMHNATELRKDAISFIAANMSSVIATEGWTQLVEKQGPPLVNEIINALVCDKPSTSTSYSDAPSAKRARLDGFS</sequence>
<dbReference type="Proteomes" id="UP001328107">
    <property type="component" value="Unassembled WGS sequence"/>
</dbReference>
<dbReference type="EMBL" id="BTRK01000002">
    <property type="protein sequence ID" value="GMR36943.1"/>
    <property type="molecule type" value="Genomic_DNA"/>
</dbReference>
<evidence type="ECO:0000313" key="3">
    <source>
        <dbReference type="EMBL" id="GMR36943.1"/>
    </source>
</evidence>
<keyword evidence="1" id="KW-0732">Signal</keyword>
<keyword evidence="4" id="KW-1185">Reference proteome</keyword>
<reference evidence="4" key="1">
    <citation type="submission" date="2022-10" db="EMBL/GenBank/DDBJ databases">
        <title>Genome assembly of Pristionchus species.</title>
        <authorList>
            <person name="Yoshida K."/>
            <person name="Sommer R.J."/>
        </authorList>
    </citation>
    <scope>NUCLEOTIDE SEQUENCE [LARGE SCALE GENOMIC DNA]</scope>
    <source>
        <strain evidence="4">RS5460</strain>
    </source>
</reference>
<accession>A0AAN4ZE98</accession>
<dbReference type="InterPro" id="IPR008974">
    <property type="entry name" value="TRAF-like"/>
</dbReference>
<dbReference type="InterPro" id="IPR011333">
    <property type="entry name" value="SKP1/BTB/POZ_sf"/>
</dbReference>
<comment type="caution">
    <text evidence="3">The sequence shown here is derived from an EMBL/GenBank/DDBJ whole genome shotgun (WGS) entry which is preliminary data.</text>
</comment>
<dbReference type="SUPFAM" id="SSF54695">
    <property type="entry name" value="POZ domain"/>
    <property type="match status" value="1"/>
</dbReference>
<gene>
    <name evidence="3" type="ORF">PMAYCL1PPCAC_07138</name>
</gene>
<dbReference type="SUPFAM" id="SSF49599">
    <property type="entry name" value="TRAF domain-like"/>
    <property type="match status" value="1"/>
</dbReference>
<evidence type="ECO:0000259" key="2">
    <source>
        <dbReference type="PROSITE" id="PS50097"/>
    </source>
</evidence>
<dbReference type="AlphaFoldDB" id="A0AAN4ZE98"/>
<proteinExistence type="predicted"/>
<dbReference type="FunFam" id="2.60.210.10:FF:000025">
    <property type="entry name" value="BTB and MATH domain containing"/>
    <property type="match status" value="1"/>
</dbReference>
<dbReference type="FunFam" id="3.30.710.10:FF:000159">
    <property type="entry name" value="Speckle-type POZ protein B"/>
    <property type="match status" value="1"/>
</dbReference>
<evidence type="ECO:0000256" key="1">
    <source>
        <dbReference type="SAM" id="SignalP"/>
    </source>
</evidence>
<dbReference type="SMART" id="SM00225">
    <property type="entry name" value="BTB"/>
    <property type="match status" value="1"/>
</dbReference>
<name>A0AAN4ZE98_9BILA</name>
<feature type="chain" id="PRO_5042953449" description="BTB domain-containing protein" evidence="1">
    <location>
        <begin position="22"/>
        <end position="408"/>
    </location>
</feature>
<dbReference type="PANTHER" id="PTHR24413">
    <property type="entry name" value="SPECKLE-TYPE POZ PROTEIN"/>
    <property type="match status" value="1"/>
</dbReference>
<protein>
    <recommendedName>
        <fullName evidence="2">BTB domain-containing protein</fullName>
    </recommendedName>
</protein>
<feature type="domain" description="BTB" evidence="2">
    <location>
        <begin position="224"/>
        <end position="287"/>
    </location>
</feature>
<dbReference type="Pfam" id="PF00651">
    <property type="entry name" value="BTB"/>
    <property type="match status" value="1"/>
</dbReference>
<dbReference type="Gene3D" id="2.60.210.10">
    <property type="entry name" value="Apoptosis, Tumor Necrosis Factor Receptor Associated Protein 2, Chain A"/>
    <property type="match status" value="1"/>
</dbReference>
<dbReference type="PROSITE" id="PS50097">
    <property type="entry name" value="BTB"/>
    <property type="match status" value="1"/>
</dbReference>
<dbReference type="Gene3D" id="3.30.710.10">
    <property type="entry name" value="Potassium Channel Kv1.1, Chain A"/>
    <property type="match status" value="1"/>
</dbReference>